<dbReference type="Proteomes" id="UP000218387">
    <property type="component" value="Chromosome"/>
</dbReference>
<gene>
    <name evidence="2" type="ORF">CPZ25_005275</name>
</gene>
<keyword evidence="1" id="KW-0812">Transmembrane</keyword>
<feature type="transmembrane region" description="Helical" evidence="1">
    <location>
        <begin position="91"/>
        <end position="109"/>
    </location>
</feature>
<dbReference type="Pfam" id="PF11188">
    <property type="entry name" value="DUF2975"/>
    <property type="match status" value="1"/>
</dbReference>
<organism evidence="2 3">
    <name type="scientific">Eubacterium maltosivorans</name>
    <dbReference type="NCBI Taxonomy" id="2041044"/>
    <lineage>
        <taxon>Bacteria</taxon>
        <taxon>Bacillati</taxon>
        <taxon>Bacillota</taxon>
        <taxon>Clostridia</taxon>
        <taxon>Eubacteriales</taxon>
        <taxon>Eubacteriaceae</taxon>
        <taxon>Eubacterium</taxon>
    </lineage>
</organism>
<accession>A0A4P9C5W6</accession>
<evidence type="ECO:0000313" key="3">
    <source>
        <dbReference type="Proteomes" id="UP000218387"/>
    </source>
</evidence>
<keyword evidence="1" id="KW-1133">Transmembrane helix</keyword>
<proteinExistence type="predicted"/>
<evidence type="ECO:0000256" key="1">
    <source>
        <dbReference type="SAM" id="Phobius"/>
    </source>
</evidence>
<name>A0A4P9C5W6_EUBML</name>
<evidence type="ECO:0000313" key="2">
    <source>
        <dbReference type="EMBL" id="QCT70763.1"/>
    </source>
</evidence>
<feature type="transmembrane region" description="Helical" evidence="1">
    <location>
        <begin position="13"/>
        <end position="33"/>
    </location>
</feature>
<dbReference type="AlphaFoldDB" id="A0A4P9C5W6"/>
<feature type="transmembrane region" description="Helical" evidence="1">
    <location>
        <begin position="115"/>
        <end position="132"/>
    </location>
</feature>
<protein>
    <submittedName>
        <fullName evidence="2">DUF2975 domain-containing protein</fullName>
    </submittedName>
</protein>
<dbReference type="InterPro" id="IPR021354">
    <property type="entry name" value="DUF2975"/>
</dbReference>
<sequence length="150" mass="16989">MWNETKSLALSKLCVRLFMALLIGFGVSAPFWLRSLLAFYSELGLEAFYAYFLMTIYACCVPAALLLYHLYRLLNNIGLDQVFNDENVRHLRVISWCCIAAGLICLISGLYYLPWLLLAVAAAFIGLILRVVKNVIQLAVVLKDENDYTI</sequence>
<dbReference type="KEGG" id="emt:CPZ25_005275"/>
<feature type="transmembrane region" description="Helical" evidence="1">
    <location>
        <begin position="48"/>
        <end position="71"/>
    </location>
</feature>
<keyword evidence="1" id="KW-0472">Membrane</keyword>
<dbReference type="EMBL" id="CP029487">
    <property type="protein sequence ID" value="QCT70763.1"/>
    <property type="molecule type" value="Genomic_DNA"/>
</dbReference>
<keyword evidence="3" id="KW-1185">Reference proteome</keyword>
<dbReference type="RefSeq" id="WP_096919624.1">
    <property type="nucleotide sequence ID" value="NZ_CABJDW020000008.1"/>
</dbReference>
<reference evidence="2 3" key="1">
    <citation type="submission" date="2018-05" db="EMBL/GenBank/DDBJ databases">
        <title>Genome comparison of Eubacterium sp.</title>
        <authorList>
            <person name="Feng Y."/>
            <person name="Sanchez-Andrea I."/>
            <person name="Stams A.J.M."/>
            <person name="De Vos W.M."/>
        </authorList>
    </citation>
    <scope>NUCLEOTIDE SEQUENCE [LARGE SCALE GENOMIC DNA]</scope>
    <source>
        <strain evidence="2 3">YI</strain>
    </source>
</reference>